<feature type="transmembrane region" description="Helical" evidence="11">
    <location>
        <begin position="61"/>
        <end position="83"/>
    </location>
</feature>
<dbReference type="GO" id="GO:0022857">
    <property type="term" value="F:transmembrane transporter activity"/>
    <property type="evidence" value="ECO:0007669"/>
    <property type="project" value="InterPro"/>
</dbReference>
<organism evidence="12 13">
    <name type="scientific">Thermoflexus hugenholtzii JAD2</name>
    <dbReference type="NCBI Taxonomy" id="877466"/>
    <lineage>
        <taxon>Bacteria</taxon>
        <taxon>Bacillati</taxon>
        <taxon>Chloroflexota</taxon>
        <taxon>Thermoflexia</taxon>
        <taxon>Thermoflexales</taxon>
        <taxon>Thermoflexaceae</taxon>
        <taxon>Thermoflexus</taxon>
    </lineage>
</organism>
<keyword evidence="7 11" id="KW-1133">Transmembrane helix</keyword>
<evidence type="ECO:0000256" key="10">
    <source>
        <dbReference type="ARBA" id="ARBA00035686"/>
    </source>
</evidence>
<reference evidence="13" key="1">
    <citation type="submission" date="2017-06" db="EMBL/GenBank/DDBJ databases">
        <authorList>
            <person name="Varghese N."/>
            <person name="Submissions S."/>
        </authorList>
    </citation>
    <scope>NUCLEOTIDE SEQUENCE [LARGE SCALE GENOMIC DNA]</scope>
    <source>
        <strain evidence="13">JAD2</strain>
    </source>
</reference>
<keyword evidence="4" id="KW-0997">Cell inner membrane</keyword>
<evidence type="ECO:0000256" key="11">
    <source>
        <dbReference type="SAM" id="Phobius"/>
    </source>
</evidence>
<keyword evidence="5" id="KW-0762">Sugar transport</keyword>
<sequence>MDPEMVQARSRWQTYAQRWAQIVRLSGWRRYPEVGALAGFLAVFIGFSVIAPYFLTLGSLAGIMTIAAELGLVAVGVTLLMIAGEFDLSVGSVLGVSSMAFALMVRAGWPHLVAFGSALALAAAIGALNGWVVTRGRLPSFIVTLGSMMFWRGVLLAVTGGFPIAYEGTSSLMFALSGRLPGGFHASALWFLAIAGIATVVLTRTPFGNAVFAAGGNPQAARALGVEVHRVKQIGFVLTAVLAALAGIIQFSRFGSVDPLRGEGVELEAIAATVTGGTLLTGGYGSVIGTVLGALIVGMVRNGLVLAGAPAYWYRAFIGLVLVLAVIINLRIRRSAGA</sequence>
<evidence type="ECO:0000313" key="13">
    <source>
        <dbReference type="Proteomes" id="UP000197025"/>
    </source>
</evidence>
<feature type="transmembrane region" description="Helical" evidence="11">
    <location>
        <begin position="90"/>
        <end position="109"/>
    </location>
</feature>
<proteinExistence type="predicted"/>
<feature type="transmembrane region" description="Helical" evidence="11">
    <location>
        <begin position="184"/>
        <end position="202"/>
    </location>
</feature>
<dbReference type="InParanoid" id="A0A212Q0M7"/>
<comment type="function">
    <text evidence="9">Part of the binding-protein-dependent transport system for D-xylose. Probably responsible for the translocation of the substrate across the membrane.</text>
</comment>
<dbReference type="RefSeq" id="WP_200808033.1">
    <property type="nucleotide sequence ID" value="NZ_FYEK01000003.1"/>
</dbReference>
<keyword evidence="3" id="KW-1003">Cell membrane</keyword>
<comment type="subcellular location">
    <subcellularLocation>
        <location evidence="1">Cell membrane</location>
        <topology evidence="1">Multi-pass membrane protein</topology>
    </subcellularLocation>
</comment>
<dbReference type="PANTHER" id="PTHR32196">
    <property type="entry name" value="ABC TRANSPORTER PERMEASE PROTEIN YPHD-RELATED-RELATED"/>
    <property type="match status" value="1"/>
</dbReference>
<dbReference type="Pfam" id="PF02653">
    <property type="entry name" value="BPD_transp_2"/>
    <property type="match status" value="1"/>
</dbReference>
<dbReference type="EMBL" id="FYEK01000003">
    <property type="protein sequence ID" value="SNB52840.1"/>
    <property type="molecule type" value="Genomic_DNA"/>
</dbReference>
<evidence type="ECO:0000313" key="12">
    <source>
        <dbReference type="EMBL" id="SNB52840.1"/>
    </source>
</evidence>
<dbReference type="CDD" id="cd06579">
    <property type="entry name" value="TM_PBP1_transp_AraH_like"/>
    <property type="match status" value="1"/>
</dbReference>
<keyword evidence="2" id="KW-0813">Transport</keyword>
<evidence type="ECO:0000256" key="1">
    <source>
        <dbReference type="ARBA" id="ARBA00004651"/>
    </source>
</evidence>
<evidence type="ECO:0000256" key="9">
    <source>
        <dbReference type="ARBA" id="ARBA00035611"/>
    </source>
</evidence>
<feature type="transmembrane region" description="Helical" evidence="11">
    <location>
        <begin position="234"/>
        <end position="254"/>
    </location>
</feature>
<evidence type="ECO:0000256" key="5">
    <source>
        <dbReference type="ARBA" id="ARBA00022597"/>
    </source>
</evidence>
<dbReference type="Proteomes" id="UP000197025">
    <property type="component" value="Unassembled WGS sequence"/>
</dbReference>
<gene>
    <name evidence="12" type="ORF">SAMN02746019_00023770</name>
</gene>
<feature type="transmembrane region" description="Helical" evidence="11">
    <location>
        <begin position="312"/>
        <end position="332"/>
    </location>
</feature>
<evidence type="ECO:0000256" key="7">
    <source>
        <dbReference type="ARBA" id="ARBA00022989"/>
    </source>
</evidence>
<feature type="transmembrane region" description="Helical" evidence="11">
    <location>
        <begin position="274"/>
        <end position="300"/>
    </location>
</feature>
<evidence type="ECO:0000256" key="2">
    <source>
        <dbReference type="ARBA" id="ARBA00022448"/>
    </source>
</evidence>
<accession>A0A212Q0M7</accession>
<feature type="transmembrane region" description="Helical" evidence="11">
    <location>
        <begin position="34"/>
        <end position="55"/>
    </location>
</feature>
<evidence type="ECO:0000256" key="8">
    <source>
        <dbReference type="ARBA" id="ARBA00023136"/>
    </source>
</evidence>
<dbReference type="AlphaFoldDB" id="A0A212Q0M7"/>
<evidence type="ECO:0000256" key="6">
    <source>
        <dbReference type="ARBA" id="ARBA00022692"/>
    </source>
</evidence>
<keyword evidence="13" id="KW-1185">Reference proteome</keyword>
<name>A0A212Q0M7_9CHLR</name>
<keyword evidence="6 11" id="KW-0812">Transmembrane</keyword>
<feature type="transmembrane region" description="Helical" evidence="11">
    <location>
        <begin position="115"/>
        <end position="134"/>
    </location>
</feature>
<evidence type="ECO:0000256" key="4">
    <source>
        <dbReference type="ARBA" id="ARBA00022519"/>
    </source>
</evidence>
<dbReference type="PANTHER" id="PTHR32196:SF32">
    <property type="entry name" value="XYLOSE TRANSPORT SYSTEM PERMEASE PROTEIN XYLH"/>
    <property type="match status" value="1"/>
</dbReference>
<protein>
    <recommendedName>
        <fullName evidence="10">Xylose transport system permease protein XylH</fullName>
    </recommendedName>
</protein>
<dbReference type="GO" id="GO:0005886">
    <property type="term" value="C:plasma membrane"/>
    <property type="evidence" value="ECO:0007669"/>
    <property type="project" value="UniProtKB-SubCell"/>
</dbReference>
<keyword evidence="8 11" id="KW-0472">Membrane</keyword>
<evidence type="ECO:0000256" key="3">
    <source>
        <dbReference type="ARBA" id="ARBA00022475"/>
    </source>
</evidence>
<dbReference type="InterPro" id="IPR001851">
    <property type="entry name" value="ABC_transp_permease"/>
</dbReference>